<evidence type="ECO:0000313" key="1">
    <source>
        <dbReference type="EMBL" id="RZU32698.1"/>
    </source>
</evidence>
<evidence type="ECO:0000313" key="2">
    <source>
        <dbReference type="Proteomes" id="UP000292507"/>
    </source>
</evidence>
<organism evidence="1 2">
    <name type="scientific">Blastococcus saxobsidens</name>
    <dbReference type="NCBI Taxonomy" id="138336"/>
    <lineage>
        <taxon>Bacteria</taxon>
        <taxon>Bacillati</taxon>
        <taxon>Actinomycetota</taxon>
        <taxon>Actinomycetes</taxon>
        <taxon>Geodermatophilales</taxon>
        <taxon>Geodermatophilaceae</taxon>
        <taxon>Blastococcus</taxon>
    </lineage>
</organism>
<proteinExistence type="predicted"/>
<dbReference type="AlphaFoldDB" id="A0A4Q7Y7L3"/>
<dbReference type="EMBL" id="SHKV01000001">
    <property type="protein sequence ID" value="RZU32698.1"/>
    <property type="molecule type" value="Genomic_DNA"/>
</dbReference>
<keyword evidence="2" id="KW-1185">Reference proteome</keyword>
<comment type="caution">
    <text evidence="1">The sequence shown here is derived from an EMBL/GenBank/DDBJ whole genome shotgun (WGS) entry which is preliminary data.</text>
</comment>
<name>A0A4Q7Y7L3_9ACTN</name>
<dbReference type="Proteomes" id="UP000292507">
    <property type="component" value="Unassembled WGS sequence"/>
</dbReference>
<accession>A0A4Q7Y7L3</accession>
<protein>
    <submittedName>
        <fullName evidence="1">Uncharacterized protein</fullName>
    </submittedName>
</protein>
<gene>
    <name evidence="1" type="ORF">BKA19_2399</name>
</gene>
<sequence length="199" mass="22072">MPGRTPHDAVRAFLEPLQSALACIANGVISARGGLSPKVRAPQQWSLNDGGGVELLTEHPEGLTLYASMYWEVIEDDREGYGPFRVTTRGYDYSLVRGEATELWAIHWHPSGNSWERLPHVHLGDVLFADGAPVSSKSHLRTGRMTFENAVRWCIEFGGVPLHDDWDERLALAEAPHLLHRTWSANPDISTPPTPGVFT</sequence>
<reference evidence="1 2" key="1">
    <citation type="submission" date="2019-02" db="EMBL/GenBank/DDBJ databases">
        <title>Sequencing the genomes of 1000 actinobacteria strains.</title>
        <authorList>
            <person name="Klenk H.-P."/>
        </authorList>
    </citation>
    <scope>NUCLEOTIDE SEQUENCE [LARGE SCALE GENOMIC DNA]</scope>
    <source>
        <strain evidence="1 2">DSM 44509</strain>
    </source>
</reference>